<reference evidence="3 4" key="1">
    <citation type="submission" date="2017-06" db="EMBL/GenBank/DDBJ databases">
        <title>Description of Rhodopirellula bahusiensis sp. nov.</title>
        <authorList>
            <person name="Kizina J."/>
            <person name="Harder J."/>
        </authorList>
    </citation>
    <scope>NUCLEOTIDE SEQUENCE [LARGE SCALE GENOMIC DNA]</scope>
    <source>
        <strain evidence="3 4">SWK21</strain>
    </source>
</reference>
<dbReference type="InterPro" id="IPR010499">
    <property type="entry name" value="AraC_E-bd"/>
</dbReference>
<accession>A0A2G1W4E0</accession>
<evidence type="ECO:0000259" key="2">
    <source>
        <dbReference type="PROSITE" id="PS50937"/>
    </source>
</evidence>
<gene>
    <name evidence="3" type="ORF">CEE69_18440</name>
</gene>
<proteinExistence type="predicted"/>
<dbReference type="PANTHER" id="PTHR30204">
    <property type="entry name" value="REDOX-CYCLING DRUG-SENSING TRANSCRIPTIONAL ACTIVATOR SOXR"/>
    <property type="match status" value="1"/>
</dbReference>
<dbReference type="InterPro" id="IPR047057">
    <property type="entry name" value="MerR_fam"/>
</dbReference>
<dbReference type="InterPro" id="IPR029442">
    <property type="entry name" value="GyrI-like"/>
</dbReference>
<dbReference type="Pfam" id="PF06445">
    <property type="entry name" value="GyrI-like"/>
    <property type="match status" value="1"/>
</dbReference>
<dbReference type="PROSITE" id="PS50937">
    <property type="entry name" value="HTH_MERR_2"/>
    <property type="match status" value="1"/>
</dbReference>
<evidence type="ECO:0000256" key="1">
    <source>
        <dbReference type="ARBA" id="ARBA00023125"/>
    </source>
</evidence>
<protein>
    <submittedName>
        <fullName evidence="3">MerR family transcriptional regulator</fullName>
    </submittedName>
</protein>
<dbReference type="OrthoDB" id="9773308at2"/>
<dbReference type="InterPro" id="IPR009061">
    <property type="entry name" value="DNA-bd_dom_put_sf"/>
</dbReference>
<organism evidence="3 4">
    <name type="scientific">Rhodopirellula bahusiensis</name>
    <dbReference type="NCBI Taxonomy" id="2014065"/>
    <lineage>
        <taxon>Bacteria</taxon>
        <taxon>Pseudomonadati</taxon>
        <taxon>Planctomycetota</taxon>
        <taxon>Planctomycetia</taxon>
        <taxon>Pirellulales</taxon>
        <taxon>Pirellulaceae</taxon>
        <taxon>Rhodopirellula</taxon>
    </lineage>
</organism>
<evidence type="ECO:0000313" key="4">
    <source>
        <dbReference type="Proteomes" id="UP000225740"/>
    </source>
</evidence>
<dbReference type="SMART" id="SM00422">
    <property type="entry name" value="HTH_MERR"/>
    <property type="match status" value="1"/>
</dbReference>
<dbReference type="SMART" id="SM00871">
    <property type="entry name" value="AraC_E_bind"/>
    <property type="match status" value="1"/>
</dbReference>
<name>A0A2G1W4E0_9BACT</name>
<dbReference type="Gene3D" id="3.20.80.10">
    <property type="entry name" value="Regulatory factor, effector binding domain"/>
    <property type="match status" value="1"/>
</dbReference>
<dbReference type="SUPFAM" id="SSF55136">
    <property type="entry name" value="Probable bacterial effector-binding domain"/>
    <property type="match status" value="1"/>
</dbReference>
<keyword evidence="4" id="KW-1185">Reference proteome</keyword>
<dbReference type="PANTHER" id="PTHR30204:SF97">
    <property type="entry name" value="MERR FAMILY REGULATORY PROTEIN"/>
    <property type="match status" value="1"/>
</dbReference>
<keyword evidence="1" id="KW-0238">DNA-binding</keyword>
<evidence type="ECO:0000313" key="3">
    <source>
        <dbReference type="EMBL" id="PHQ33886.1"/>
    </source>
</evidence>
<dbReference type="Pfam" id="PF13411">
    <property type="entry name" value="MerR_1"/>
    <property type="match status" value="1"/>
</dbReference>
<dbReference type="GO" id="GO:0003700">
    <property type="term" value="F:DNA-binding transcription factor activity"/>
    <property type="evidence" value="ECO:0007669"/>
    <property type="project" value="InterPro"/>
</dbReference>
<dbReference type="SUPFAM" id="SSF46955">
    <property type="entry name" value="Putative DNA-binding domain"/>
    <property type="match status" value="1"/>
</dbReference>
<feature type="domain" description="HTH merR-type" evidence="2">
    <location>
        <begin position="4"/>
        <end position="74"/>
    </location>
</feature>
<dbReference type="InterPro" id="IPR011256">
    <property type="entry name" value="Reg_factor_effector_dom_sf"/>
</dbReference>
<dbReference type="Proteomes" id="UP000225740">
    <property type="component" value="Unassembled WGS sequence"/>
</dbReference>
<dbReference type="GO" id="GO:0003677">
    <property type="term" value="F:DNA binding"/>
    <property type="evidence" value="ECO:0007669"/>
    <property type="project" value="UniProtKB-KW"/>
</dbReference>
<dbReference type="Gene3D" id="1.10.1660.10">
    <property type="match status" value="1"/>
</dbReference>
<sequence>MADMFSIGEFSKVTGLTIKSLRFYHEQGVLTPSRVEAGSGYRYYSESQIDTARVIAQLRELDFSVADVREILSNHSDDADIVERLKSQRAVIKERMKKDRGIAGLLDQIIVHETEATKTMSQTNYAVEEKNVDPCLIASIRMKGAYSECGKGFAKIGRRLGRFINGKPMLLHHDTEYKEGDADFEACMPVKGGESNDEITVKELPGGRVLSLMHLGPYEEIGRSYEKIMKHAKAQSLNYDVPTREIYHKGPGMIFKGNPKKYLTEIVFLISDDVS</sequence>
<dbReference type="AlphaFoldDB" id="A0A2G1W4E0"/>
<dbReference type="InterPro" id="IPR000551">
    <property type="entry name" value="MerR-type_HTH_dom"/>
</dbReference>
<dbReference type="EMBL" id="NIZW01000014">
    <property type="protein sequence ID" value="PHQ33886.1"/>
    <property type="molecule type" value="Genomic_DNA"/>
</dbReference>
<comment type="caution">
    <text evidence="3">The sequence shown here is derived from an EMBL/GenBank/DDBJ whole genome shotgun (WGS) entry which is preliminary data.</text>
</comment>
<dbReference type="CDD" id="cd01107">
    <property type="entry name" value="HTH_BmrR"/>
    <property type="match status" value="1"/>
</dbReference>